<dbReference type="Proteomes" id="UP001374535">
    <property type="component" value="Chromosome 5"/>
</dbReference>
<proteinExistence type="predicted"/>
<accession>A0AAQ3NKZ7</accession>
<gene>
    <name evidence="1" type="ORF">V8G54_015807</name>
</gene>
<keyword evidence="2" id="KW-1185">Reference proteome</keyword>
<name>A0AAQ3NKZ7_VIGMU</name>
<organism evidence="1 2">
    <name type="scientific">Vigna mungo</name>
    <name type="common">Black gram</name>
    <name type="synonym">Phaseolus mungo</name>
    <dbReference type="NCBI Taxonomy" id="3915"/>
    <lineage>
        <taxon>Eukaryota</taxon>
        <taxon>Viridiplantae</taxon>
        <taxon>Streptophyta</taxon>
        <taxon>Embryophyta</taxon>
        <taxon>Tracheophyta</taxon>
        <taxon>Spermatophyta</taxon>
        <taxon>Magnoliopsida</taxon>
        <taxon>eudicotyledons</taxon>
        <taxon>Gunneridae</taxon>
        <taxon>Pentapetalae</taxon>
        <taxon>rosids</taxon>
        <taxon>fabids</taxon>
        <taxon>Fabales</taxon>
        <taxon>Fabaceae</taxon>
        <taxon>Papilionoideae</taxon>
        <taxon>50 kb inversion clade</taxon>
        <taxon>NPAAA clade</taxon>
        <taxon>indigoferoid/millettioid clade</taxon>
        <taxon>Phaseoleae</taxon>
        <taxon>Vigna</taxon>
    </lineage>
</organism>
<dbReference type="AlphaFoldDB" id="A0AAQ3NKZ7"/>
<sequence>MFYQWINVLNHQAQPSHPLVKTTPTYMRSYIFQCLQFLKTLYSKFPGPLKALLQVYLRQVYLRQQGHPLDEMKLQGFPYSNHGQLFAHQSLLPVYLLQRTHSFDVMRPHGFPDSNCSPLFDQVSLLQGYLLE</sequence>
<evidence type="ECO:0000313" key="2">
    <source>
        <dbReference type="Proteomes" id="UP001374535"/>
    </source>
</evidence>
<evidence type="ECO:0000313" key="1">
    <source>
        <dbReference type="EMBL" id="WVZ11277.1"/>
    </source>
</evidence>
<reference evidence="1 2" key="1">
    <citation type="journal article" date="2023" name="Life. Sci Alliance">
        <title>Evolutionary insights into 3D genome organization and epigenetic landscape of Vigna mungo.</title>
        <authorList>
            <person name="Junaid A."/>
            <person name="Singh B."/>
            <person name="Bhatia S."/>
        </authorList>
    </citation>
    <scope>NUCLEOTIDE SEQUENCE [LARGE SCALE GENOMIC DNA]</scope>
    <source>
        <strain evidence="1">Urdbean</strain>
    </source>
</reference>
<dbReference type="EMBL" id="CP144696">
    <property type="protein sequence ID" value="WVZ11277.1"/>
    <property type="molecule type" value="Genomic_DNA"/>
</dbReference>
<protein>
    <submittedName>
        <fullName evidence="1">Uncharacterized protein</fullName>
    </submittedName>
</protein>